<keyword evidence="4" id="KW-1185">Reference proteome</keyword>
<protein>
    <submittedName>
        <fullName evidence="3">Zinc-ribbon domain-containing protein</fullName>
    </submittedName>
</protein>
<proteinExistence type="predicted"/>
<evidence type="ECO:0000313" key="3">
    <source>
        <dbReference type="EMBL" id="MBD8501329.1"/>
    </source>
</evidence>
<organism evidence="3 4">
    <name type="scientific">Thauera sedimentorum</name>
    <dbReference type="NCBI Taxonomy" id="2767595"/>
    <lineage>
        <taxon>Bacteria</taxon>
        <taxon>Pseudomonadati</taxon>
        <taxon>Pseudomonadota</taxon>
        <taxon>Betaproteobacteria</taxon>
        <taxon>Rhodocyclales</taxon>
        <taxon>Zoogloeaceae</taxon>
        <taxon>Thauera</taxon>
    </lineage>
</organism>
<sequence length="400" mass="43167">MMFARCPACQTVFRVRPEQLSARHGEVRCGHCFNPFNALDHLLTEADAQQASRATGSQPDTAQSDASTSSPAHDTAEATVVQQTASNEFHDPALDFEIPEVWRSPRAQLQAEADSPPPDEQAQGSEPPPRLADTPAVIDSAQPAPPDDFHTADFSLSFASSLAEAGAGRTEPGSARAEEEPAAIAEPSLAPADSLPAADTPTADDRAEASELPPAWQVSADADTTEEHFDARYGPKPGTAPGRRWLWSLGVGVMLGALAVQSAYVFRLEITRSMPVLRPVYLAACAQFGCSLPLPRDAEQISIATSDLQSDPRSPGSYVLDATVRNRAGYPQEWPHLELTLTDAQDRPLVRRVLDPGEWAHAETAKLRAGFPAGREQVVELRFDAHGLQAVGYRLYIFYP</sequence>
<evidence type="ECO:0000259" key="2">
    <source>
        <dbReference type="Pfam" id="PF13717"/>
    </source>
</evidence>
<reference evidence="4" key="1">
    <citation type="submission" date="2023-07" db="EMBL/GenBank/DDBJ databases">
        <title>Thauera sp. CAU 1555 isolated from sand of Yaerae Beach.</title>
        <authorList>
            <person name="Kim W."/>
        </authorList>
    </citation>
    <scope>NUCLEOTIDE SEQUENCE [LARGE SCALE GENOMIC DNA]</scope>
    <source>
        <strain evidence="4">CAU 1555</strain>
    </source>
</reference>
<evidence type="ECO:0000313" key="4">
    <source>
        <dbReference type="Proteomes" id="UP000603602"/>
    </source>
</evidence>
<comment type="caution">
    <text evidence="3">The sequence shown here is derived from an EMBL/GenBank/DDBJ whole genome shotgun (WGS) entry which is preliminary data.</text>
</comment>
<gene>
    <name evidence="3" type="ORF">IFO67_00330</name>
</gene>
<dbReference type="InterPro" id="IPR011723">
    <property type="entry name" value="Znf/thioredoxin_put"/>
</dbReference>
<feature type="compositionally biased region" description="Polar residues" evidence="1">
    <location>
        <begin position="48"/>
        <end position="72"/>
    </location>
</feature>
<dbReference type="NCBIfam" id="TIGR02098">
    <property type="entry name" value="MJ0042_CXXC"/>
    <property type="match status" value="1"/>
</dbReference>
<evidence type="ECO:0000256" key="1">
    <source>
        <dbReference type="SAM" id="MobiDB-lite"/>
    </source>
</evidence>
<feature type="region of interest" description="Disordered" evidence="1">
    <location>
        <begin position="48"/>
        <end position="79"/>
    </location>
</feature>
<accession>A0ABR9B4U1</accession>
<feature type="domain" description="Zinc finger/thioredoxin putative" evidence="2">
    <location>
        <begin position="2"/>
        <end position="37"/>
    </location>
</feature>
<dbReference type="EMBL" id="JACYTO010000001">
    <property type="protein sequence ID" value="MBD8501329.1"/>
    <property type="molecule type" value="Genomic_DNA"/>
</dbReference>
<dbReference type="Pfam" id="PF13717">
    <property type="entry name" value="Zn_ribbon_4"/>
    <property type="match status" value="1"/>
</dbReference>
<dbReference type="InterPro" id="IPR021834">
    <property type="entry name" value="DUF3426"/>
</dbReference>
<dbReference type="Pfam" id="PF11906">
    <property type="entry name" value="DUF3426"/>
    <property type="match status" value="1"/>
</dbReference>
<feature type="region of interest" description="Disordered" evidence="1">
    <location>
        <begin position="164"/>
        <end position="236"/>
    </location>
</feature>
<feature type="region of interest" description="Disordered" evidence="1">
    <location>
        <begin position="108"/>
        <end position="152"/>
    </location>
</feature>
<dbReference type="Proteomes" id="UP000603602">
    <property type="component" value="Unassembled WGS sequence"/>
</dbReference>
<dbReference type="RefSeq" id="WP_187716194.1">
    <property type="nucleotide sequence ID" value="NZ_JACTAH010000001.1"/>
</dbReference>
<feature type="compositionally biased region" description="Low complexity" evidence="1">
    <location>
        <begin position="182"/>
        <end position="201"/>
    </location>
</feature>
<name>A0ABR9B4U1_9RHOO</name>